<dbReference type="EC" id="3.6.3.-" evidence="1"/>
<reference evidence="1" key="1">
    <citation type="submission" date="2020-04" db="EMBL/GenBank/DDBJ databases">
        <authorList>
            <person name="Hogendoorn C."/>
        </authorList>
    </citation>
    <scope>NUCLEOTIDE SEQUENCE</scope>
    <source>
        <strain evidence="1">FAVT5</strain>
    </source>
</reference>
<accession>A0ACA8ZCN9</accession>
<keyword evidence="1" id="KW-0378">Hydrolase</keyword>
<gene>
    <name evidence="1" type="primary">ecfA</name>
    <name evidence="1" type="ORF">FAVT5_3338</name>
</gene>
<evidence type="ECO:0000313" key="1">
    <source>
        <dbReference type="EMBL" id="CAB3395340.1"/>
    </source>
</evidence>
<dbReference type="EMBL" id="LR792684">
    <property type="protein sequence ID" value="CAB3395340.1"/>
    <property type="molecule type" value="Genomic_DNA"/>
</dbReference>
<dbReference type="Proteomes" id="UP000501793">
    <property type="component" value="Chromosome"/>
</dbReference>
<sequence length="716" mass="77875">MNEPLIRVEDVYFSYADREDRPKAVGSPDGAEPGEGAGLTTGGEDRQSTDRQPGRRQPAEIQPETDTADTDGLVLRGASLEVFPGEFVAILGHNGSGKSTLAKHLNGLLVPRRGVVRVAGLDTSDRRNIGQIRRMVGMVFQHPDNQIIAATVEEDVAFGLENLALPREEMRRRVEDALRRVGMWEYRHRSPHHLSGGQKQRVAIAGVLAMRPACIVLDEATSMLDTPGREEVMAAVRELRAAGVTVVAVTHHMEEAALADRIVVIHEGRVVMQGLPEEVFGRRQEVLAALHLDVPAAAAVSRRIAEVLPGFPMCIRTEELVREVERRVASRGTAVRQWDLPGEGRSFRSGPSILHAAGFPEGRPTTPRSDVPSGGGADRSAGAGMDRGPDAGMDRGAADGAGPGTEDGRNRGAGHRADERPGKSADPIIAARGLGYVYMKKTPLEHRALRDVTLSIPRGGVTALVGHTGSGKSTLVQHFNGLIPVQEGHLTVGVSGYADPRRDWKILRTRVGLVFQHAEDQLFERLIGDDVAFGPWRLGLAIDEVRERVRRAMEMVGIPFEWKDRPVYALSGGQRRKVAIAGVLALRPEVLVLDEPTAGLDPRSRDELLEHLLRLNREEGVTLVFITHNLTEVARFADQVILMEGGTAVWSGSPDELFDDPQRCARWNVGVPPHVEVVHRLRERGVAVEAEGYSPDAVAEALIRRLLSEPGVEVGG</sequence>
<organism evidence="1 2">
    <name type="scientific">Kyrpidia spormannii</name>
    <dbReference type="NCBI Taxonomy" id="2055160"/>
    <lineage>
        <taxon>Bacteria</taxon>
        <taxon>Bacillati</taxon>
        <taxon>Bacillota</taxon>
        <taxon>Bacilli</taxon>
        <taxon>Bacillales</taxon>
        <taxon>Alicyclobacillaceae</taxon>
        <taxon>Kyrpidia</taxon>
    </lineage>
</organism>
<keyword evidence="2" id="KW-1185">Reference proteome</keyword>
<name>A0ACA8ZCN9_9BACL</name>
<evidence type="ECO:0000313" key="2">
    <source>
        <dbReference type="Proteomes" id="UP000501793"/>
    </source>
</evidence>
<protein>
    <submittedName>
        <fullName evidence="1">Energy-coupling factor transporter ATP-binding protein EcfA</fullName>
        <ecNumber evidence="1">3.6.3.-</ecNumber>
    </submittedName>
</protein>
<proteinExistence type="predicted"/>
<keyword evidence="1" id="KW-0547">Nucleotide-binding</keyword>
<keyword evidence="1" id="KW-0067">ATP-binding</keyword>